<reference evidence="1" key="1">
    <citation type="submission" date="2014-11" db="EMBL/GenBank/DDBJ databases">
        <authorList>
            <person name="Amaro Gonzalez C."/>
        </authorList>
    </citation>
    <scope>NUCLEOTIDE SEQUENCE</scope>
</reference>
<proteinExistence type="predicted"/>
<evidence type="ECO:0000313" key="1">
    <source>
        <dbReference type="EMBL" id="JAH15822.1"/>
    </source>
</evidence>
<dbReference type="AlphaFoldDB" id="A0A0E9QH81"/>
<dbReference type="EMBL" id="GBXM01092755">
    <property type="protein sequence ID" value="JAH15822.1"/>
    <property type="molecule type" value="Transcribed_RNA"/>
</dbReference>
<sequence length="24" mass="2637">MDQGSIPIILCVCERMKKTISSIA</sequence>
<accession>A0A0E9QH81</accession>
<protein>
    <submittedName>
        <fullName evidence="1">Uncharacterized protein</fullName>
    </submittedName>
</protein>
<reference evidence="1" key="2">
    <citation type="journal article" date="2015" name="Fish Shellfish Immunol.">
        <title>Early steps in the European eel (Anguilla anguilla)-Vibrio vulnificus interaction in the gills: Role of the RtxA13 toxin.</title>
        <authorList>
            <person name="Callol A."/>
            <person name="Pajuelo D."/>
            <person name="Ebbesson L."/>
            <person name="Teles M."/>
            <person name="MacKenzie S."/>
            <person name="Amaro C."/>
        </authorList>
    </citation>
    <scope>NUCLEOTIDE SEQUENCE</scope>
</reference>
<name>A0A0E9QH81_ANGAN</name>
<organism evidence="1">
    <name type="scientific">Anguilla anguilla</name>
    <name type="common">European freshwater eel</name>
    <name type="synonym">Muraena anguilla</name>
    <dbReference type="NCBI Taxonomy" id="7936"/>
    <lineage>
        <taxon>Eukaryota</taxon>
        <taxon>Metazoa</taxon>
        <taxon>Chordata</taxon>
        <taxon>Craniata</taxon>
        <taxon>Vertebrata</taxon>
        <taxon>Euteleostomi</taxon>
        <taxon>Actinopterygii</taxon>
        <taxon>Neopterygii</taxon>
        <taxon>Teleostei</taxon>
        <taxon>Anguilliformes</taxon>
        <taxon>Anguillidae</taxon>
        <taxon>Anguilla</taxon>
    </lineage>
</organism>